<dbReference type="PANTHER" id="PTHR10974">
    <property type="entry name" value="FI08016P-RELATED"/>
    <property type="match status" value="1"/>
</dbReference>
<dbReference type="OMA" id="FRRTMNK"/>
<dbReference type="KEGG" id="lak:106182088"/>
<evidence type="ECO:0000313" key="1">
    <source>
        <dbReference type="Proteomes" id="UP000085678"/>
    </source>
</evidence>
<keyword evidence="1" id="KW-1185">Reference proteome</keyword>
<protein>
    <submittedName>
        <fullName evidence="2">Uncharacterized protein LOC106182088</fullName>
    </submittedName>
</protein>
<dbReference type="Gene3D" id="3.40.720.10">
    <property type="entry name" value="Alkaline Phosphatase, subunit A"/>
    <property type="match status" value="1"/>
</dbReference>
<evidence type="ECO:0000313" key="2">
    <source>
        <dbReference type="RefSeq" id="XP_013422187.1"/>
    </source>
</evidence>
<dbReference type="InParanoid" id="A0A1S3KI64"/>
<dbReference type="InterPro" id="IPR017850">
    <property type="entry name" value="Alkaline_phosphatase_core_sf"/>
</dbReference>
<proteinExistence type="predicted"/>
<name>A0A1S3KI64_LINAN</name>
<reference evidence="2" key="1">
    <citation type="submission" date="2025-08" db="UniProtKB">
        <authorList>
            <consortium name="RefSeq"/>
        </authorList>
    </citation>
    <scope>IDENTIFICATION</scope>
    <source>
        <tissue evidence="2">Gonads</tissue>
    </source>
</reference>
<dbReference type="STRING" id="7574.A0A1S3KI64"/>
<organism evidence="1 2">
    <name type="scientific">Lingula anatina</name>
    <name type="common">Brachiopod</name>
    <name type="synonym">Lingula unguis</name>
    <dbReference type="NCBI Taxonomy" id="7574"/>
    <lineage>
        <taxon>Eukaryota</taxon>
        <taxon>Metazoa</taxon>
        <taxon>Spiralia</taxon>
        <taxon>Lophotrochozoa</taxon>
        <taxon>Brachiopoda</taxon>
        <taxon>Linguliformea</taxon>
        <taxon>Lingulata</taxon>
        <taxon>Lingulida</taxon>
        <taxon>Linguloidea</taxon>
        <taxon>Lingulidae</taxon>
        <taxon>Lingula</taxon>
    </lineage>
</organism>
<gene>
    <name evidence="2" type="primary">LOC106182088</name>
</gene>
<dbReference type="CDD" id="cd16021">
    <property type="entry name" value="ALP_like"/>
    <property type="match status" value="1"/>
</dbReference>
<accession>A0A1S3KI64</accession>
<dbReference type="Proteomes" id="UP000085678">
    <property type="component" value="Unplaced"/>
</dbReference>
<dbReference type="Pfam" id="PF02995">
    <property type="entry name" value="DUF229"/>
    <property type="match status" value="1"/>
</dbReference>
<dbReference type="RefSeq" id="XP_013422187.1">
    <property type="nucleotide sequence ID" value="XM_013566733.1"/>
</dbReference>
<dbReference type="InterPro" id="IPR004245">
    <property type="entry name" value="DUF229"/>
</dbReference>
<dbReference type="GO" id="GO:0005615">
    <property type="term" value="C:extracellular space"/>
    <property type="evidence" value="ECO:0007669"/>
    <property type="project" value="TreeGrafter"/>
</dbReference>
<dbReference type="PANTHER" id="PTHR10974:SF1">
    <property type="entry name" value="FI08016P-RELATED"/>
    <property type="match status" value="1"/>
</dbReference>
<dbReference type="SUPFAM" id="SSF53649">
    <property type="entry name" value="Alkaline phosphatase-like"/>
    <property type="match status" value="1"/>
</dbReference>
<dbReference type="AlphaFoldDB" id="A0A1S3KI64"/>
<sequence length="806" mass="94631">MRGMVGRLRRHCRWRFVTLFALMFCLTTLNIFWGVDVLFGRPFWKLALHANLREVERSEKSNHQAVVAWKKNADSDSIKIRKSVQELLIKTQVSRRDVDQTSNDLKVDHEAKFSQTTFELEDKNSRTHFDKRVAKRSAKFTPNYYRQDNEEGKLRMISSNTHATKMGKEIPREFANFDKMSVNKSKSSINQAVDTQGCVITELDPFDPSILKYLRRLNPITCKWNASLTYIDRQRWLWINQTVNQTIHSGKVKDCGYKTFDKWPDYDDFVLYQKDITYFQTRVKVVMSDFIQVYCRDSDNRTIYENIHAHIKVPDQRIRDKINRLLADSDNFRNGRFPLSIAILGIDSMSRSNFVRHLPKTLKYLQKKMGAFVFKGMNKIGDNTFPNMVAMLTGKRVDGSAKFPQEITRRPWSRERIRFYDDYPLLFRNFSHKNFVTMLSEDRPEMALFNYLSRGFKGKPTDHYLRPFYLAMKDFWILGNSTEHCFGDTPQHMILLEYFSRFIQTFHKVRFFTFSFYSDLCHEFVNDVQLIDDDLEKTLRLLHQAGYFENTLLIVLGDHGQRFDYIRESFVGRMEDLLPFFSMSFPKWFLKKFPKIHRALRINTERLVTFFDVYKTLTHFLDFKENIPVNDVRRRGLSLFKVIPTDRTCFNAGIDEHFCACKQQVAIATDSFPVIGVAHVLVGHLNALLENHTAICERLSLSRILDAHQTVFHKDNDTVEDVHEYTVVIETMPSKALFEATLKWSSSTKNIEVAGDISRVNKYGDQSICVKDAKLRRVCYCKNQYKNATDSNANSNIFKTQMIKLK</sequence>
<dbReference type="FunFam" id="3.40.720.10:FF:000017">
    <property type="entry name" value="Predicted protein"/>
    <property type="match status" value="1"/>
</dbReference>
<dbReference type="GeneID" id="106182088"/>
<dbReference type="OrthoDB" id="6066017at2759"/>